<dbReference type="Pfam" id="PF02525">
    <property type="entry name" value="Flavodoxin_2"/>
    <property type="match status" value="1"/>
</dbReference>
<dbReference type="InterPro" id="IPR029039">
    <property type="entry name" value="Flavoprotein-like_sf"/>
</dbReference>
<dbReference type="GO" id="GO:0003955">
    <property type="term" value="F:NAD(P)H dehydrogenase (quinone) activity"/>
    <property type="evidence" value="ECO:0007669"/>
    <property type="project" value="TreeGrafter"/>
</dbReference>
<keyword evidence="2" id="KW-0560">Oxidoreductase</keyword>
<comment type="caution">
    <text evidence="4">The sequence shown here is derived from an EMBL/GenBank/DDBJ whole genome shotgun (WGS) entry which is preliminary data.</text>
</comment>
<dbReference type="Gene3D" id="3.40.50.360">
    <property type="match status" value="1"/>
</dbReference>
<keyword evidence="5" id="KW-1185">Reference proteome</keyword>
<dbReference type="EMBL" id="JABBPG010000008">
    <property type="protein sequence ID" value="NOU52174.1"/>
    <property type="molecule type" value="Genomic_DNA"/>
</dbReference>
<evidence type="ECO:0000313" key="4">
    <source>
        <dbReference type="EMBL" id="NOU52174.1"/>
    </source>
</evidence>
<gene>
    <name evidence="4" type="ORF">HG263_16720</name>
</gene>
<comment type="similarity">
    <text evidence="1">Belongs to the NAD(P)H dehydrogenase (quinone) family.</text>
</comment>
<dbReference type="PANTHER" id="PTHR10204">
    <property type="entry name" value="NAD P H OXIDOREDUCTASE-RELATED"/>
    <property type="match status" value="1"/>
</dbReference>
<accession>A0A849VK60</accession>
<dbReference type="InterPro" id="IPR003680">
    <property type="entry name" value="Flavodoxin_fold"/>
</dbReference>
<evidence type="ECO:0000256" key="1">
    <source>
        <dbReference type="ARBA" id="ARBA00006252"/>
    </source>
</evidence>
<feature type="domain" description="Flavodoxin-like fold" evidence="3">
    <location>
        <begin position="2"/>
        <end position="24"/>
    </location>
</feature>
<dbReference type="Proteomes" id="UP000586305">
    <property type="component" value="Unassembled WGS sequence"/>
</dbReference>
<evidence type="ECO:0000313" key="5">
    <source>
        <dbReference type="Proteomes" id="UP000586305"/>
    </source>
</evidence>
<dbReference type="InterPro" id="IPR051545">
    <property type="entry name" value="NAD(P)H_dehydrogenase_qn"/>
</dbReference>
<protein>
    <recommendedName>
        <fullName evidence="3">Flavodoxin-like fold domain-containing protein</fullName>
    </recommendedName>
</protein>
<evidence type="ECO:0000256" key="2">
    <source>
        <dbReference type="ARBA" id="ARBA00023002"/>
    </source>
</evidence>
<dbReference type="GO" id="GO:0005829">
    <property type="term" value="C:cytosol"/>
    <property type="evidence" value="ECO:0007669"/>
    <property type="project" value="TreeGrafter"/>
</dbReference>
<dbReference type="SUPFAM" id="SSF52218">
    <property type="entry name" value="Flavoproteins"/>
    <property type="match status" value="1"/>
</dbReference>
<name>A0A849VK60_9GAMM</name>
<dbReference type="AlphaFoldDB" id="A0A849VK60"/>
<dbReference type="PANTHER" id="PTHR10204:SF34">
    <property type="entry name" value="NAD(P)H DEHYDROGENASE [QUINONE] 1 ISOFORM 1"/>
    <property type="match status" value="1"/>
</dbReference>
<organism evidence="4 5">
    <name type="scientific">Pseudoalteromonas caenipelagi</name>
    <dbReference type="NCBI Taxonomy" id="2726988"/>
    <lineage>
        <taxon>Bacteria</taxon>
        <taxon>Pseudomonadati</taxon>
        <taxon>Pseudomonadota</taxon>
        <taxon>Gammaproteobacteria</taxon>
        <taxon>Alteromonadales</taxon>
        <taxon>Pseudoalteromonadaceae</taxon>
        <taxon>Pseudoalteromonas</taxon>
    </lineage>
</organism>
<reference evidence="4 5" key="1">
    <citation type="submission" date="2020-04" db="EMBL/GenBank/DDBJ databases">
        <title>Pseudoalteromonas caenipelagi sp. nov., isolated from a tidal flat.</title>
        <authorList>
            <person name="Park S."/>
            <person name="Yoon J.-H."/>
        </authorList>
    </citation>
    <scope>NUCLEOTIDE SEQUENCE [LARGE SCALE GENOMIC DNA]</scope>
    <source>
        <strain evidence="4 5">JBTF-M23</strain>
    </source>
</reference>
<proteinExistence type="inferred from homology"/>
<evidence type="ECO:0000259" key="3">
    <source>
        <dbReference type="Pfam" id="PF02525"/>
    </source>
</evidence>
<sequence length="25" mass="3120">MILQFPLWWWSFPAILKGWIDRVLC</sequence>